<reference evidence="2 3" key="1">
    <citation type="submission" date="2017-06" db="EMBL/GenBank/DDBJ databases">
        <authorList>
            <person name="Kim H.J."/>
            <person name="Triplett B.A."/>
        </authorList>
    </citation>
    <scope>NUCLEOTIDE SEQUENCE [LARGE SCALE GENOMIC DNA]</scope>
    <source>
        <strain evidence="2 3">DSM 14713</strain>
    </source>
</reference>
<evidence type="ECO:0000313" key="3">
    <source>
        <dbReference type="Proteomes" id="UP000217289"/>
    </source>
</evidence>
<feature type="signal peptide" evidence="1">
    <location>
        <begin position="1"/>
        <end position="21"/>
    </location>
</feature>
<protein>
    <recommendedName>
        <fullName evidence="4">Lipoprotein</fullName>
    </recommendedName>
</protein>
<evidence type="ECO:0000256" key="1">
    <source>
        <dbReference type="SAM" id="SignalP"/>
    </source>
</evidence>
<dbReference type="EMBL" id="CP022163">
    <property type="protein sequence ID" value="ATB28614.1"/>
    <property type="molecule type" value="Genomic_DNA"/>
</dbReference>
<sequence>MHRSRYPTLLLCTALALSAQAQDTTSQKTLLGERVTREEFGAFQSHLARLTSPTGESDPPDAMSKVSRWYQPAQYMRGHGLEPASRAQLQKALARTRELVMRNAYEQLQLEASFAPLLNLEGVTPEVRILSLKDGQGRPVSFTPRPSSPIEGGRLLSSLVLAQDTGTKGFPTWSGSAEVVLSVPSGHARVRFDAKDAGQTKSGFTLLAWGARVQLRYTPVPGQDITFLAHADNGLALAPIKTSRLPLAEWELARKVSTMKWEDVPEQVDAPEEEGPVVLTWDYSAPPARLDVFVPGKPVKYTVKMKLVPAAEDSHPEPPDETAVAPRWCGLDAPALTQALRVEASRARGDAFGTPVLFVQLPACDEGAFSEVQFNDVKFLTAAGEALSEVQLREEGFQHASFSVPVSFGPAQSTSSTDASFRRLARVRGDVQVRWPRVRVVELTPVASRSEGVRATFAGKKLTLEQDMAMGAKLLASVGGTPDWLRENPLVTDAEGRILLGERGRTTEGKTSTKQEYLFDVPPVRVRLLYASEVLHVTVPFDVTFPPPPELRDSIH</sequence>
<gene>
    <name evidence="2" type="ORF">MEBOL_002063</name>
</gene>
<name>A0A250I9R5_9BACT</name>
<keyword evidence="3" id="KW-1185">Reference proteome</keyword>
<accession>A0A250I9R5</accession>
<proteinExistence type="predicted"/>
<evidence type="ECO:0008006" key="4">
    <source>
        <dbReference type="Google" id="ProtNLM"/>
    </source>
</evidence>
<dbReference type="KEGG" id="mbd:MEBOL_002063"/>
<dbReference type="RefSeq" id="WP_095977283.1">
    <property type="nucleotide sequence ID" value="NZ_CP022163.1"/>
</dbReference>
<feature type="chain" id="PRO_5013032751" description="Lipoprotein" evidence="1">
    <location>
        <begin position="22"/>
        <end position="556"/>
    </location>
</feature>
<organism evidence="2 3">
    <name type="scientific">Melittangium boletus DSM 14713</name>
    <dbReference type="NCBI Taxonomy" id="1294270"/>
    <lineage>
        <taxon>Bacteria</taxon>
        <taxon>Pseudomonadati</taxon>
        <taxon>Myxococcota</taxon>
        <taxon>Myxococcia</taxon>
        <taxon>Myxococcales</taxon>
        <taxon>Cystobacterineae</taxon>
        <taxon>Archangiaceae</taxon>
        <taxon>Melittangium</taxon>
    </lineage>
</organism>
<evidence type="ECO:0000313" key="2">
    <source>
        <dbReference type="EMBL" id="ATB28614.1"/>
    </source>
</evidence>
<keyword evidence="1" id="KW-0732">Signal</keyword>
<dbReference type="AlphaFoldDB" id="A0A250I9R5"/>
<dbReference type="Proteomes" id="UP000217289">
    <property type="component" value="Chromosome"/>
</dbReference>